<evidence type="ECO:0000313" key="2">
    <source>
        <dbReference type="Proteomes" id="UP000735302"/>
    </source>
</evidence>
<proteinExistence type="predicted"/>
<reference evidence="1 2" key="1">
    <citation type="journal article" date="2021" name="Elife">
        <title>Chloroplast acquisition without the gene transfer in kleptoplastic sea slugs, Plakobranchus ocellatus.</title>
        <authorList>
            <person name="Maeda T."/>
            <person name="Takahashi S."/>
            <person name="Yoshida T."/>
            <person name="Shimamura S."/>
            <person name="Takaki Y."/>
            <person name="Nagai Y."/>
            <person name="Toyoda A."/>
            <person name="Suzuki Y."/>
            <person name="Arimoto A."/>
            <person name="Ishii H."/>
            <person name="Satoh N."/>
            <person name="Nishiyama T."/>
            <person name="Hasebe M."/>
            <person name="Maruyama T."/>
            <person name="Minagawa J."/>
            <person name="Obokata J."/>
            <person name="Shigenobu S."/>
        </authorList>
    </citation>
    <scope>NUCLEOTIDE SEQUENCE [LARGE SCALE GENOMIC DNA]</scope>
</reference>
<evidence type="ECO:0008006" key="3">
    <source>
        <dbReference type="Google" id="ProtNLM"/>
    </source>
</evidence>
<sequence>MLYIILERLKAKIENELAEEQSGFRPGRGTSDMLCSIQVIIEKVFQNHVSSLKLKVTRLIAGLATTTVDNYNAPSRMESAK</sequence>
<dbReference type="EMBL" id="BLXT01003748">
    <property type="protein sequence ID" value="GFO05318.1"/>
    <property type="molecule type" value="Genomic_DNA"/>
</dbReference>
<accession>A0AAV4ADJ7</accession>
<organism evidence="1 2">
    <name type="scientific">Plakobranchus ocellatus</name>
    <dbReference type="NCBI Taxonomy" id="259542"/>
    <lineage>
        <taxon>Eukaryota</taxon>
        <taxon>Metazoa</taxon>
        <taxon>Spiralia</taxon>
        <taxon>Lophotrochozoa</taxon>
        <taxon>Mollusca</taxon>
        <taxon>Gastropoda</taxon>
        <taxon>Heterobranchia</taxon>
        <taxon>Euthyneura</taxon>
        <taxon>Panpulmonata</taxon>
        <taxon>Sacoglossa</taxon>
        <taxon>Placobranchoidea</taxon>
        <taxon>Plakobranchidae</taxon>
        <taxon>Plakobranchus</taxon>
    </lineage>
</organism>
<gene>
    <name evidence="1" type="ORF">PoB_003182300</name>
</gene>
<protein>
    <recommendedName>
        <fullName evidence="3">Reverse transcriptase domain-containing protein</fullName>
    </recommendedName>
</protein>
<name>A0AAV4ADJ7_9GAST</name>
<evidence type="ECO:0000313" key="1">
    <source>
        <dbReference type="EMBL" id="GFO05318.1"/>
    </source>
</evidence>
<keyword evidence="2" id="KW-1185">Reference proteome</keyword>
<comment type="caution">
    <text evidence="1">The sequence shown here is derived from an EMBL/GenBank/DDBJ whole genome shotgun (WGS) entry which is preliminary data.</text>
</comment>
<dbReference type="AlphaFoldDB" id="A0AAV4ADJ7"/>
<dbReference type="Proteomes" id="UP000735302">
    <property type="component" value="Unassembled WGS sequence"/>
</dbReference>